<evidence type="ECO:0000313" key="9">
    <source>
        <dbReference type="EMBL" id="MFC3672160.1"/>
    </source>
</evidence>
<keyword evidence="3" id="KW-0813">Transport</keyword>
<reference evidence="10" key="1">
    <citation type="journal article" date="2019" name="Int. J. Syst. Evol. Microbiol.">
        <title>The Global Catalogue of Microorganisms (GCM) 10K type strain sequencing project: providing services to taxonomists for standard genome sequencing and annotation.</title>
        <authorList>
            <consortium name="The Broad Institute Genomics Platform"/>
            <consortium name="The Broad Institute Genome Sequencing Center for Infectious Disease"/>
            <person name="Wu L."/>
            <person name="Ma J."/>
        </authorList>
    </citation>
    <scope>NUCLEOTIDE SEQUENCE [LARGE SCALE GENOMIC DNA]</scope>
    <source>
        <strain evidence="10">KCTC 42224</strain>
    </source>
</reference>
<name>A0ABV7V4X5_9SPHN</name>
<evidence type="ECO:0000256" key="7">
    <source>
        <dbReference type="ARBA" id="ARBA00023136"/>
    </source>
</evidence>
<evidence type="ECO:0000256" key="6">
    <source>
        <dbReference type="ARBA" id="ARBA00022989"/>
    </source>
</evidence>
<dbReference type="EMBL" id="JBHRYE010000020">
    <property type="protein sequence ID" value="MFC3672160.1"/>
    <property type="molecule type" value="Genomic_DNA"/>
</dbReference>
<dbReference type="PANTHER" id="PTHR30269:SF37">
    <property type="entry name" value="MEMBRANE TRANSPORTER PROTEIN"/>
    <property type="match status" value="1"/>
</dbReference>
<evidence type="ECO:0000256" key="1">
    <source>
        <dbReference type="ARBA" id="ARBA00004651"/>
    </source>
</evidence>
<dbReference type="PANTHER" id="PTHR30269">
    <property type="entry name" value="TRANSMEMBRANE PROTEIN YFCA"/>
    <property type="match status" value="1"/>
</dbReference>
<evidence type="ECO:0000256" key="5">
    <source>
        <dbReference type="ARBA" id="ARBA00022692"/>
    </source>
</evidence>
<evidence type="ECO:0000256" key="2">
    <source>
        <dbReference type="ARBA" id="ARBA00009142"/>
    </source>
</evidence>
<feature type="transmembrane region" description="Helical" evidence="8">
    <location>
        <begin position="221"/>
        <end position="240"/>
    </location>
</feature>
<evidence type="ECO:0000313" key="10">
    <source>
        <dbReference type="Proteomes" id="UP001595683"/>
    </source>
</evidence>
<proteinExistence type="inferred from homology"/>
<keyword evidence="5 8" id="KW-0812">Transmembrane</keyword>
<feature type="transmembrane region" description="Helical" evidence="8">
    <location>
        <begin position="131"/>
        <end position="154"/>
    </location>
</feature>
<keyword evidence="6 8" id="KW-1133">Transmembrane helix</keyword>
<feature type="transmembrane region" description="Helical" evidence="8">
    <location>
        <begin position="68"/>
        <end position="87"/>
    </location>
</feature>
<keyword evidence="4 8" id="KW-1003">Cell membrane</keyword>
<gene>
    <name evidence="9" type="ORF">ACFOOT_12080</name>
</gene>
<dbReference type="Proteomes" id="UP001595683">
    <property type="component" value="Unassembled WGS sequence"/>
</dbReference>
<feature type="transmembrane region" description="Helical" evidence="8">
    <location>
        <begin position="179"/>
        <end position="209"/>
    </location>
</feature>
<dbReference type="RefSeq" id="WP_191325561.1">
    <property type="nucleotide sequence ID" value="NZ_BMZP01000019.1"/>
</dbReference>
<sequence length="375" mass="40103">MILALVFVAAFLAFVVSAVAGGGAGLVLVPLLRLILPVASIPGALSIGTAVSSVSRISLLWPSIRWDVVRRFVPTALPGAALGAWLLTRFEPVYVEFLLGCFLLLNLPSLFRRTPPPGTEKPLSLGRLPWLGAAAGLLSGFTGAVGVVFNSAYYRMGLGKEEIVATRASNEVLLHLLKIGLYAAFGLLPRSALIAGALVAVAALAASFASRRLLSLMHESIFRRAGLLAMVASGVAMFSLSGSKIMAIHRAWVSYVAPGDEHELQLYWGGLRQFAVEREEHGGLVIERVVSRSELPAAVAAVLPSIEAAGAIVMIEEVRGDERYYEIYWRRGDVLHKADMTPEGTPRHRVASVDAGHLIANARRRFTPGGTVAVR</sequence>
<organism evidence="9 10">
    <name type="scientific">Novosphingobium pokkalii</name>
    <dbReference type="NCBI Taxonomy" id="1770194"/>
    <lineage>
        <taxon>Bacteria</taxon>
        <taxon>Pseudomonadati</taxon>
        <taxon>Pseudomonadota</taxon>
        <taxon>Alphaproteobacteria</taxon>
        <taxon>Sphingomonadales</taxon>
        <taxon>Sphingomonadaceae</taxon>
        <taxon>Novosphingobium</taxon>
    </lineage>
</organism>
<dbReference type="Pfam" id="PF01925">
    <property type="entry name" value="TauE"/>
    <property type="match status" value="1"/>
</dbReference>
<evidence type="ECO:0000256" key="4">
    <source>
        <dbReference type="ARBA" id="ARBA00022475"/>
    </source>
</evidence>
<comment type="caution">
    <text evidence="9">The sequence shown here is derived from an EMBL/GenBank/DDBJ whole genome shotgun (WGS) entry which is preliminary data.</text>
</comment>
<feature type="transmembrane region" description="Helical" evidence="8">
    <location>
        <begin position="34"/>
        <end position="56"/>
    </location>
</feature>
<comment type="similarity">
    <text evidence="2 8">Belongs to the 4-toluene sulfonate uptake permease (TSUP) (TC 2.A.102) family.</text>
</comment>
<keyword evidence="7 8" id="KW-0472">Membrane</keyword>
<dbReference type="InterPro" id="IPR002781">
    <property type="entry name" value="TM_pro_TauE-like"/>
</dbReference>
<dbReference type="InterPro" id="IPR052017">
    <property type="entry name" value="TSUP"/>
</dbReference>
<evidence type="ECO:0000256" key="8">
    <source>
        <dbReference type="RuleBase" id="RU363041"/>
    </source>
</evidence>
<evidence type="ECO:0000256" key="3">
    <source>
        <dbReference type="ARBA" id="ARBA00022448"/>
    </source>
</evidence>
<accession>A0ABV7V4X5</accession>
<protein>
    <recommendedName>
        <fullName evidence="8">Probable membrane transporter protein</fullName>
    </recommendedName>
</protein>
<comment type="subcellular location">
    <subcellularLocation>
        <location evidence="1 8">Cell membrane</location>
        <topology evidence="1 8">Multi-pass membrane protein</topology>
    </subcellularLocation>
</comment>
<keyword evidence="10" id="KW-1185">Reference proteome</keyword>